<comment type="similarity">
    <text evidence="3">Belongs to the DOP1 family.</text>
</comment>
<sequence length="1942" mass="216995">MAEEVSEQKEGNPGSDPKFQRFSATVERALKGFELSREWQDLISCLSRLNKCLLAYVHFRVLPHKHLICRRLSQCLHPSLPGGVHLKVLDVYKVIFDRIGHDGLAQDLFLYSSGLFPLLEYGSMQVKPILLDIYEQYYLPLGLALLPGLSGFLIALLPGLEEGSECAEKVSALLDLLFSSTKPLAFVQGLWSVLLSSATLRLPALTYMLLQLNKEGTALCQALRHIDSSQCLAVPAICSSLLDPNTLVLRSTLDLVIQLLPLQSLPIPRDLVTKVMIGTLKCLLKRDQSIIRRVFIWLLGKGTKQANSDCTDVTHSQYFLTHVKPLLLVSLEQLLLQSSESNEKSCLLQPYRLLKIIYEQSDMLSIIPELLPNVVQCLKSQLTQHGGVPSLESPAVKKNGKRHQLRGELLYLANLFWTGLDSSLLWGWVEEYLSIYIKQVEASPELQKRVDLVMFLFNVLPLVDMDGALSLYLPNVLLHLSVTLGQSLPRLKLESVQLIAFFIIQSLSLLQHYMKKLCSIDIGSPLKSLDPSSPTIERKGIDANASRNPFEETGTLTGLIMALLNQTQAVIKSFVSAHICDMEGVSSAEMVTLAAKEGLQYIDSSDHVKLCSNSYEDVELRKSLSVICTVLVESMSLLHSFTPTDKSLGSSSRYNNNKDRASLDWLCGLVLVPLRSRDTHLFLSSLRILLQLWSMVAEWTKEGLVVEESVHNIVNLMSRKDLLQVFTLSLWSLLSPNSYHHEEAASLISLLISLAPPSVPIEGFLLETFGRNVIKPYQQFDVFWKFSVLKGNVPELQLRRLALRMIEGLQSHNPAIYSCVSTWLITTCQQSFLHLALAPLYALMKEACPSKIKVHKETVKQEDQPHTRYCYASLKETEEKPFSSPYPTYYFTQIIDGPRYSYGLSLFLSVVSISPELITSELSTSHNAIPTPDLPRRQSESESPFEADTSRGIRSLLEVILAECMQVLSSDYPQWLDISDTVRQCLCDVKVACTALVTALLASIVKHLVPLKNDSTRTLSIQNSSYIKGLLALCEVQKTTLITLLNLLGPFTEYGASLPVNPHASTDANDTISPPHLSLILHLFKCLYYQLIIDSVTPDSSSTSSASDEPAILQYVPGNTLSSQPMFHLLIQCVLAQSTNSQVQIPFLVLLMSALPYYRTCLELVSSKVLKSLCRNLCSLVKDKCSSCMSQVNSFNAPSQCTCHIQPELLVCYVRTLSSFVHYCLLPEASKQQLSLYYQISNVFWDSPQSLTTSQDLSSNSVPLTPSSQDKRSFGLSWLFGGLFKTGNHEIDQLSTASSCDSYRGVNTPAGQKVLWLLQHVYAALTKLWKDTCTCHNEMRKELSQDISLLVKECLIHLEEGNDILFYSSIAQTWMQWSQGGKAKKPIRDAFIDMFHVFKISSLEDMLASVQATLINLKGDDDNKISEERQKYLLHFLYRFISSPLQSSEELISTNGPIVAFLKDCHSAVTVGVEVGHFSNTPLLCMLTSILHVFVCRIPVPDLKTNKKQRRELQDIIYRLCDSLSQVALSQLLHSMSTKPTEEDSTLSNSNAPPTEQQAKELESTDLLLKPAGQGRDSSSSLEVQAMAVLSNVLSHFVDCVYENSEKDRVVSLLKVVLRSVWPSLHNYNSSSLFGCYIHAVKLLASLSGFQVTRKCWKDEVMEWFINNKFFVMEETSVKDWKVIIDNLMSQDKLMFRSLLIRIPSSSTTTAGVVNMFSSLDMERNQRAKLFKRMAFVILSGEKGQYSSFLQEMQERLLDSVRWYSGPILNAEVLATFRVLLIKLSFGDLLSLWPALISELTTALSELHSDVSLELATPLKTSQEKLNWYYNACKILDTALSLPAEMLPLFQIVSWGYFGESSTTGQGVGGMIGNILDSYKKESTASKTGSINASIPPFHQVKSAIDLIPFLQSLAAKATSAGSCILPPEHLENLMLLDFVEH</sequence>
<dbReference type="GO" id="GO:0005768">
    <property type="term" value="C:endosome"/>
    <property type="evidence" value="ECO:0007669"/>
    <property type="project" value="TreeGrafter"/>
</dbReference>
<dbReference type="eggNOG" id="KOG3613">
    <property type="taxonomic scope" value="Eukaryota"/>
</dbReference>
<evidence type="ECO:0000259" key="5">
    <source>
        <dbReference type="Pfam" id="PF04118"/>
    </source>
</evidence>
<evidence type="ECO:0000313" key="8">
    <source>
        <dbReference type="EnsemblMetazoa" id="Aqu2.1.40016_001"/>
    </source>
</evidence>
<dbReference type="OrthoDB" id="297643at2759"/>
<dbReference type="GO" id="GO:0005802">
    <property type="term" value="C:trans-Golgi network"/>
    <property type="evidence" value="ECO:0007669"/>
    <property type="project" value="TreeGrafter"/>
</dbReference>
<dbReference type="KEGG" id="aqu:100632993"/>
<dbReference type="PANTHER" id="PTHR14042:SF24">
    <property type="entry name" value="PROTEIN DOPEY-1 HOMOLOG"/>
    <property type="match status" value="1"/>
</dbReference>
<dbReference type="InterPro" id="IPR007249">
    <property type="entry name" value="DOP1_N"/>
</dbReference>
<dbReference type="Pfam" id="PF24598">
    <property type="entry name" value="DOP1_C"/>
    <property type="match status" value="1"/>
</dbReference>
<feature type="region of interest" description="Disordered" evidence="4">
    <location>
        <begin position="928"/>
        <end position="948"/>
    </location>
</feature>
<gene>
    <name evidence="8" type="primary">100632993</name>
</gene>
<evidence type="ECO:0000259" key="7">
    <source>
        <dbReference type="Pfam" id="PF24601"/>
    </source>
</evidence>
<dbReference type="STRING" id="400682.A0A1X7VI46"/>
<keyword evidence="2" id="KW-0653">Protein transport</keyword>
<dbReference type="Proteomes" id="UP000007879">
    <property type="component" value="Unassembled WGS sequence"/>
</dbReference>
<dbReference type="GO" id="GO:0005829">
    <property type="term" value="C:cytosol"/>
    <property type="evidence" value="ECO:0007669"/>
    <property type="project" value="GOC"/>
</dbReference>
<evidence type="ECO:0000259" key="6">
    <source>
        <dbReference type="Pfam" id="PF24598"/>
    </source>
</evidence>
<dbReference type="InterPro" id="IPR056459">
    <property type="entry name" value="TPR_DOP1"/>
</dbReference>
<dbReference type="EnsemblMetazoa" id="XM_011411818.2">
    <property type="protein sequence ID" value="XP_011410120.2"/>
    <property type="gene ID" value="LOC100632993"/>
</dbReference>
<dbReference type="InParanoid" id="A0A1X7VI46"/>
<accession>A0A1X7VI46</accession>
<feature type="domain" description="DOP1-like TPR" evidence="7">
    <location>
        <begin position="1103"/>
        <end position="1226"/>
    </location>
</feature>
<evidence type="ECO:0000256" key="2">
    <source>
        <dbReference type="ARBA" id="ARBA00022927"/>
    </source>
</evidence>
<feature type="domain" description="DOP1 N-terminal" evidence="5">
    <location>
        <begin position="16"/>
        <end position="301"/>
    </location>
</feature>
<evidence type="ECO:0000313" key="9">
    <source>
        <dbReference type="Proteomes" id="UP000007879"/>
    </source>
</evidence>
<dbReference type="EnsemblMetazoa" id="Aqu2.1.40016_001">
    <property type="protein sequence ID" value="Aqu2.1.40016_001"/>
    <property type="gene ID" value="Aqu2.1.40016"/>
</dbReference>
<feature type="domain" description="DOP1-like C-terminal" evidence="6">
    <location>
        <begin position="1487"/>
        <end position="1845"/>
    </location>
</feature>
<keyword evidence="9" id="KW-1185">Reference proteome</keyword>
<evidence type="ECO:0000256" key="1">
    <source>
        <dbReference type="ARBA" id="ARBA00022448"/>
    </source>
</evidence>
<feature type="region of interest" description="Disordered" evidence="4">
    <location>
        <begin position="1540"/>
        <end position="1561"/>
    </location>
</feature>
<dbReference type="Pfam" id="PF24601">
    <property type="entry name" value="TPR_DOP1"/>
    <property type="match status" value="2"/>
</dbReference>
<protein>
    <submittedName>
        <fullName evidence="8">Uncharacterized protein</fullName>
    </submittedName>
</protein>
<name>A0A1X7VI46_AMPQE</name>
<dbReference type="GO" id="GO:0015031">
    <property type="term" value="P:protein transport"/>
    <property type="evidence" value="ECO:0007669"/>
    <property type="project" value="UniProtKB-KW"/>
</dbReference>
<organism evidence="8">
    <name type="scientific">Amphimedon queenslandica</name>
    <name type="common">Sponge</name>
    <dbReference type="NCBI Taxonomy" id="400682"/>
    <lineage>
        <taxon>Eukaryota</taxon>
        <taxon>Metazoa</taxon>
        <taxon>Porifera</taxon>
        <taxon>Demospongiae</taxon>
        <taxon>Heteroscleromorpha</taxon>
        <taxon>Haplosclerida</taxon>
        <taxon>Niphatidae</taxon>
        <taxon>Amphimedon</taxon>
    </lineage>
</organism>
<proteinExistence type="inferred from homology"/>
<reference evidence="8" key="2">
    <citation type="submission" date="2017-05" db="UniProtKB">
        <authorList>
            <consortium name="EnsemblMetazoa"/>
        </authorList>
    </citation>
    <scope>IDENTIFICATION</scope>
</reference>
<dbReference type="PANTHER" id="PTHR14042">
    <property type="entry name" value="DOPEY-RELATED"/>
    <property type="match status" value="1"/>
</dbReference>
<dbReference type="Pfam" id="PF04118">
    <property type="entry name" value="Dopey_N"/>
    <property type="match status" value="1"/>
</dbReference>
<evidence type="ECO:0000256" key="3">
    <source>
        <dbReference type="ARBA" id="ARBA00046326"/>
    </source>
</evidence>
<dbReference type="InterPro" id="IPR056457">
    <property type="entry name" value="DOP1_C"/>
</dbReference>
<keyword evidence="1" id="KW-0813">Transport</keyword>
<dbReference type="GO" id="GO:0006895">
    <property type="term" value="P:Golgi to endosome transport"/>
    <property type="evidence" value="ECO:0007669"/>
    <property type="project" value="InterPro"/>
</dbReference>
<feature type="domain" description="DOP1-like TPR" evidence="7">
    <location>
        <begin position="954"/>
        <end position="1046"/>
    </location>
</feature>
<reference evidence="9" key="1">
    <citation type="journal article" date="2010" name="Nature">
        <title>The Amphimedon queenslandica genome and the evolution of animal complexity.</title>
        <authorList>
            <person name="Srivastava M."/>
            <person name="Simakov O."/>
            <person name="Chapman J."/>
            <person name="Fahey B."/>
            <person name="Gauthier M.E."/>
            <person name="Mitros T."/>
            <person name="Richards G.S."/>
            <person name="Conaco C."/>
            <person name="Dacre M."/>
            <person name="Hellsten U."/>
            <person name="Larroux C."/>
            <person name="Putnam N.H."/>
            <person name="Stanke M."/>
            <person name="Adamska M."/>
            <person name="Darling A."/>
            <person name="Degnan S.M."/>
            <person name="Oakley T.H."/>
            <person name="Plachetzki D.C."/>
            <person name="Zhai Y."/>
            <person name="Adamski M."/>
            <person name="Calcino A."/>
            <person name="Cummins S.F."/>
            <person name="Goodstein D.M."/>
            <person name="Harris C."/>
            <person name="Jackson D.J."/>
            <person name="Leys S.P."/>
            <person name="Shu S."/>
            <person name="Woodcroft B.J."/>
            <person name="Vervoort M."/>
            <person name="Kosik K.S."/>
            <person name="Manning G."/>
            <person name="Degnan B.M."/>
            <person name="Rokhsar D.S."/>
        </authorList>
    </citation>
    <scope>NUCLEOTIDE SEQUENCE [LARGE SCALE GENOMIC DNA]</scope>
</reference>
<dbReference type="InterPro" id="IPR040314">
    <property type="entry name" value="DOP1"/>
</dbReference>
<evidence type="ECO:0000256" key="4">
    <source>
        <dbReference type="SAM" id="MobiDB-lite"/>
    </source>
</evidence>
<feature type="compositionally biased region" description="Polar residues" evidence="4">
    <location>
        <begin position="1546"/>
        <end position="1557"/>
    </location>
</feature>